<evidence type="ECO:0000313" key="1">
    <source>
        <dbReference type="EMBL" id="QIJ70069.1"/>
    </source>
</evidence>
<keyword evidence="1" id="KW-0808">Transferase</keyword>
<proteinExistence type="predicted"/>
<keyword evidence="1" id="KW-0696">RNA-directed RNA polymerase</keyword>
<dbReference type="GO" id="GO:0003968">
    <property type="term" value="F:RNA-directed RNA polymerase activity"/>
    <property type="evidence" value="ECO:0007669"/>
    <property type="project" value="UniProtKB-KW"/>
</dbReference>
<name>A0A6G7PS62_9VIRU</name>
<sequence length="928" mass="103692">MKETFLATPVFNNENLRGGQFVRFFIERSTTYPSRCSDSLTSPSVFSGDPIGNLPGFRVPSRKSSLKERKRLASILNAEVAAFVLVWPACQYDLQANYANRTALQPLIDLVRWTMSAYMSNGEAFVAKRLKLFMAWARYKAGPQLHAAPERLSRFPFCDAEGVPDFGKFLTGSISSCASSSVSLMRLSRMSRAFPPGDKVTADKAVADHKSLMTSRYETKPPILRLFGNVVSKVSKDSLDGVERPGVTLSSSACWERTRARGGAAEELAYVMDRHYPAAYYTAYMPGDPVDEYIANCRGQSQTDDGEFLLAVEPIGLPHEVEPVETMAWRACVEERFPSGDYRELAKHRVLPVPDRGGFKTRVITAGEAIPQSLAQNVRKIIYRHVLPKTPSRWSLIEDGVRKFLSQAARPDNYQDLKLGEWVSLSCDMKSATDRFPHDVVQAINDSLESNIAEEHRRCVNWLAWKSLSGPQQLRYPGEKDDDPLTITTCGNLMGTAPSWVHLNLLNLVLIRTAWSLWSDVRCRKTLSPFINGGKCCNIQSLDKSVILSKVEEIVSRPQFNCFRFPSGWRFNNMTCIVGDDLGAVCPFAVAVLYEVLLESVNGLTSFGKHYVQPWQDGAFMLIAEEVGVVTGDKLTYQRCETLRGIVAATHQYDSRDPMPAWHQIGSVLSSSIERVRPDARRAMCSLGHIALSDWRSTLLKMGLPVYLPRSVGGLGWPHPRGESYALERVSTRALMAYQVLRGFRSDPIAFAFQILKLRSSWLSTERNPSYTELLQVLKSYFVGFKVSRDANGALKSLTADATIGLKPDDESSWSVVAAFQNGECMPLVDAIDQLVLQGLNVGYLCGAKNPVFEKPYLEAKRAGKRYSACVSKLLSLRQGHVTPISQRSEYARLIKEDEELLKSLYIWIDESFIATFPYLSRPISDGI</sequence>
<organism evidence="1">
    <name type="scientific">Meagle narna-like virus</name>
    <dbReference type="NCBI Taxonomy" id="2716648"/>
    <lineage>
        <taxon>Viruses</taxon>
        <taxon>Riboviria</taxon>
        <taxon>Orthornavirae</taxon>
        <taxon>Lenarviricota</taxon>
        <taxon>Amabiliviricetes</taxon>
        <taxon>Wolframvirales</taxon>
        <taxon>Narnaviridae</taxon>
    </lineage>
</organism>
<dbReference type="EMBL" id="MT129710">
    <property type="protein sequence ID" value="QIJ70069.1"/>
    <property type="molecule type" value="Genomic_RNA"/>
</dbReference>
<accession>A0A6G7PS62</accession>
<keyword evidence="1" id="KW-0548">Nucleotidyltransferase</keyword>
<reference evidence="1" key="1">
    <citation type="submission" date="2020-02" db="EMBL/GenBank/DDBJ databases">
        <title>Comparative analysis of RNA virome composition in rabbits and associated ectoparasites.</title>
        <authorList>
            <person name="Mahar J.E."/>
            <person name="Shi M."/>
            <person name="Hall R.N."/>
            <person name="Strive T."/>
            <person name="Holmes E.C."/>
        </authorList>
    </citation>
    <scope>NUCLEOTIDE SEQUENCE</scope>
    <source>
        <strain evidence="1">GudgF_Contig1-95</strain>
    </source>
</reference>
<protein>
    <submittedName>
        <fullName evidence="1">RNA-dependent RNA polymerase</fullName>
    </submittedName>
</protein>